<dbReference type="SUPFAM" id="SSF51430">
    <property type="entry name" value="NAD(P)-linked oxidoreductase"/>
    <property type="match status" value="1"/>
</dbReference>
<dbReference type="Proteomes" id="UP000184041">
    <property type="component" value="Unassembled WGS sequence"/>
</dbReference>
<dbReference type="EMBL" id="FQUS01000005">
    <property type="protein sequence ID" value="SHF10509.1"/>
    <property type="molecule type" value="Genomic_DNA"/>
</dbReference>
<dbReference type="PROSITE" id="PS00062">
    <property type="entry name" value="ALDOKETO_REDUCTASE_2"/>
    <property type="match status" value="1"/>
</dbReference>
<dbReference type="CDD" id="cd19091">
    <property type="entry name" value="AKR_PsAKR"/>
    <property type="match status" value="1"/>
</dbReference>
<dbReference type="InterPro" id="IPR020471">
    <property type="entry name" value="AKR"/>
</dbReference>
<name>A0A1M4YXG4_9BACT</name>
<sequence length="376" mass="42001">MPFIEVQHCIEIVSIKNTNKTYTKMESQSDNNMEYRNLGASGLKVPALSFGAGTFGGNGPLFSHWGDTDVEQARRLIDICLEAGVNLFDTADVYSNGASEEILGEAIKGRRDQLMISTKTTLPMGDGPHDAGSSRHRLLRAVNASLKRLQTDYIDLLQIHAFDGSTPIKEVLSTLDDLIRSGKVRYVGVSNFSGWQLMKSLAISERYGYPRYVVNQSYYSLVGRDYEWELMPLGQDQGVGAMVWSPLGWGRLTGKIRRDQPLPEKSRLHETANAGPPVNDELLYDVVDVMDEIAEETGKSIPQIAINWLLQRPTVSSVIIGARNEEQLRDNLGAVGWNLSPEQVARLDDVSEKPAAYPYWPYRRQEGFRKLNPPLV</sequence>
<dbReference type="STRING" id="1194090.SAMN05443144_105188"/>
<protein>
    <submittedName>
        <fullName evidence="3">Predicted oxidoreductase</fullName>
    </submittedName>
</protein>
<evidence type="ECO:0000313" key="4">
    <source>
        <dbReference type="Proteomes" id="UP000184041"/>
    </source>
</evidence>
<evidence type="ECO:0000313" key="3">
    <source>
        <dbReference type="EMBL" id="SHF10509.1"/>
    </source>
</evidence>
<dbReference type="InterPro" id="IPR050523">
    <property type="entry name" value="AKR_Detox_Biosynth"/>
</dbReference>
<dbReference type="InterPro" id="IPR036812">
    <property type="entry name" value="NAD(P)_OxRdtase_dom_sf"/>
</dbReference>
<reference evidence="3 4" key="1">
    <citation type="submission" date="2016-11" db="EMBL/GenBank/DDBJ databases">
        <authorList>
            <person name="Jaros S."/>
            <person name="Januszkiewicz K."/>
            <person name="Wedrychowicz H."/>
        </authorList>
    </citation>
    <scope>NUCLEOTIDE SEQUENCE [LARGE SCALE GENOMIC DNA]</scope>
    <source>
        <strain evidence="3 4">DSM 21986</strain>
    </source>
</reference>
<dbReference type="GO" id="GO:0005829">
    <property type="term" value="C:cytosol"/>
    <property type="evidence" value="ECO:0007669"/>
    <property type="project" value="UniProtKB-ARBA"/>
</dbReference>
<dbReference type="GO" id="GO:0016491">
    <property type="term" value="F:oxidoreductase activity"/>
    <property type="evidence" value="ECO:0007669"/>
    <property type="project" value="UniProtKB-KW"/>
</dbReference>
<accession>A0A1M4YXG4</accession>
<keyword evidence="1" id="KW-0560">Oxidoreductase</keyword>
<dbReference type="PRINTS" id="PR00069">
    <property type="entry name" value="ALDKETRDTASE"/>
</dbReference>
<dbReference type="AlphaFoldDB" id="A0A1M4YXG4"/>
<proteinExistence type="predicted"/>
<dbReference type="InterPro" id="IPR018170">
    <property type="entry name" value="Aldo/ket_reductase_CS"/>
</dbReference>
<feature type="domain" description="NADP-dependent oxidoreductase" evidence="2">
    <location>
        <begin position="48"/>
        <end position="351"/>
    </location>
</feature>
<dbReference type="Pfam" id="PF00248">
    <property type="entry name" value="Aldo_ket_red"/>
    <property type="match status" value="1"/>
</dbReference>
<gene>
    <name evidence="3" type="ORF">SAMN05443144_105188</name>
</gene>
<dbReference type="PANTHER" id="PTHR43364">
    <property type="entry name" value="NADH-SPECIFIC METHYLGLYOXAL REDUCTASE-RELATED"/>
    <property type="match status" value="1"/>
</dbReference>
<dbReference type="PANTHER" id="PTHR43364:SF18">
    <property type="entry name" value="OXIDOREDUCTASE"/>
    <property type="match status" value="1"/>
</dbReference>
<evidence type="ECO:0000256" key="1">
    <source>
        <dbReference type="ARBA" id="ARBA00023002"/>
    </source>
</evidence>
<dbReference type="Gene3D" id="3.20.20.100">
    <property type="entry name" value="NADP-dependent oxidoreductase domain"/>
    <property type="match status" value="1"/>
</dbReference>
<dbReference type="FunFam" id="3.20.20.100:FF:000004">
    <property type="entry name" value="Oxidoreductase, aldo/keto reductase"/>
    <property type="match status" value="1"/>
</dbReference>
<dbReference type="InterPro" id="IPR023210">
    <property type="entry name" value="NADP_OxRdtase_dom"/>
</dbReference>
<organism evidence="3 4">
    <name type="scientific">Fodinibius roseus</name>
    <dbReference type="NCBI Taxonomy" id="1194090"/>
    <lineage>
        <taxon>Bacteria</taxon>
        <taxon>Pseudomonadati</taxon>
        <taxon>Balneolota</taxon>
        <taxon>Balneolia</taxon>
        <taxon>Balneolales</taxon>
        <taxon>Balneolaceae</taxon>
        <taxon>Fodinibius</taxon>
    </lineage>
</organism>
<evidence type="ECO:0000259" key="2">
    <source>
        <dbReference type="Pfam" id="PF00248"/>
    </source>
</evidence>
<keyword evidence="4" id="KW-1185">Reference proteome</keyword>